<dbReference type="PANTHER" id="PTHR42912">
    <property type="entry name" value="METHYLTRANSFERASE"/>
    <property type="match status" value="1"/>
</dbReference>
<dbReference type="CDD" id="cd02440">
    <property type="entry name" value="AdoMet_MTases"/>
    <property type="match status" value="1"/>
</dbReference>
<dbReference type="RefSeq" id="WP_132675351.1">
    <property type="nucleotide sequence ID" value="NZ_SMKS01000024.1"/>
</dbReference>
<dbReference type="OrthoDB" id="4571118at2"/>
<keyword evidence="2" id="KW-0808">Transferase</keyword>
<proteinExistence type="predicted"/>
<gene>
    <name evidence="2" type="ORF">E1181_15385</name>
</gene>
<dbReference type="InterPro" id="IPR013216">
    <property type="entry name" value="Methyltransf_11"/>
</dbReference>
<keyword evidence="3" id="KW-1185">Reference proteome</keyword>
<evidence type="ECO:0000313" key="2">
    <source>
        <dbReference type="EMBL" id="TDD05305.1"/>
    </source>
</evidence>
<feature type="domain" description="Methyltransferase type 11" evidence="1">
    <location>
        <begin position="51"/>
        <end position="149"/>
    </location>
</feature>
<dbReference type="AlphaFoldDB" id="A0A4R4VSI3"/>
<organism evidence="2 3">
    <name type="scientific">Saccharopolyspora terrae</name>
    <dbReference type="NCBI Taxonomy" id="2530384"/>
    <lineage>
        <taxon>Bacteria</taxon>
        <taxon>Bacillati</taxon>
        <taxon>Actinomycetota</taxon>
        <taxon>Actinomycetes</taxon>
        <taxon>Pseudonocardiales</taxon>
        <taxon>Pseudonocardiaceae</taxon>
        <taxon>Saccharopolyspora</taxon>
    </lineage>
</organism>
<accession>A0A4R4VSI3</accession>
<name>A0A4R4VSI3_9PSEU</name>
<sequence length="200" mass="21610">MTSRSLGEPSRSPFALPRGVRGRMAGRFMLWANRQEEVLDLLDVPAGAEVLEVGYGPGGLIRLLTRTPARRICGVDPSAEMRDLASRPHSDAIGAGRIDLRLGTAADTGFPDAVFDRVVAVNNVAIWPDLDAGIAELHRVTRPGGRLLIACHGGTRPSFLTRSNALSADKIDRIERALRGVFSEVSRRDLTSLTAFTAVR</sequence>
<keyword evidence="2" id="KW-0489">Methyltransferase</keyword>
<dbReference type="EMBL" id="SMKS01000024">
    <property type="protein sequence ID" value="TDD05305.1"/>
    <property type="molecule type" value="Genomic_DNA"/>
</dbReference>
<protein>
    <submittedName>
        <fullName evidence="2">Methyltransferase domain-containing protein</fullName>
    </submittedName>
</protein>
<dbReference type="GO" id="GO:0008757">
    <property type="term" value="F:S-adenosylmethionine-dependent methyltransferase activity"/>
    <property type="evidence" value="ECO:0007669"/>
    <property type="project" value="InterPro"/>
</dbReference>
<dbReference type="PANTHER" id="PTHR42912:SF93">
    <property type="entry name" value="N6-ADENOSINE-METHYLTRANSFERASE TMT1A"/>
    <property type="match status" value="1"/>
</dbReference>
<comment type="caution">
    <text evidence="2">The sequence shown here is derived from an EMBL/GenBank/DDBJ whole genome shotgun (WGS) entry which is preliminary data.</text>
</comment>
<evidence type="ECO:0000313" key="3">
    <source>
        <dbReference type="Proteomes" id="UP000295674"/>
    </source>
</evidence>
<dbReference type="GO" id="GO:0032259">
    <property type="term" value="P:methylation"/>
    <property type="evidence" value="ECO:0007669"/>
    <property type="project" value="UniProtKB-KW"/>
</dbReference>
<dbReference type="Proteomes" id="UP000295674">
    <property type="component" value="Unassembled WGS sequence"/>
</dbReference>
<dbReference type="Gene3D" id="3.40.50.150">
    <property type="entry name" value="Vaccinia Virus protein VP39"/>
    <property type="match status" value="1"/>
</dbReference>
<dbReference type="SUPFAM" id="SSF53335">
    <property type="entry name" value="S-adenosyl-L-methionine-dependent methyltransferases"/>
    <property type="match status" value="1"/>
</dbReference>
<reference evidence="2 3" key="1">
    <citation type="submission" date="2019-03" db="EMBL/GenBank/DDBJ databases">
        <title>Draft genome sequences of novel Actinobacteria.</title>
        <authorList>
            <person name="Sahin N."/>
            <person name="Ay H."/>
            <person name="Saygin H."/>
        </authorList>
    </citation>
    <scope>NUCLEOTIDE SEQUENCE [LARGE SCALE GENOMIC DNA]</scope>
    <source>
        <strain evidence="2 3">16K309</strain>
    </source>
</reference>
<evidence type="ECO:0000259" key="1">
    <source>
        <dbReference type="Pfam" id="PF08241"/>
    </source>
</evidence>
<dbReference type="Pfam" id="PF08241">
    <property type="entry name" value="Methyltransf_11"/>
    <property type="match status" value="1"/>
</dbReference>
<dbReference type="InterPro" id="IPR029063">
    <property type="entry name" value="SAM-dependent_MTases_sf"/>
</dbReference>
<dbReference type="InterPro" id="IPR050508">
    <property type="entry name" value="Methyltransf_Superfamily"/>
</dbReference>